<name>A0ABD5Z934_9EURY</name>
<comment type="caution">
    <text evidence="12">The sequence shown here is derived from an EMBL/GenBank/DDBJ whole genome shotgun (WGS) entry which is preliminary data.</text>
</comment>
<keyword evidence="13" id="KW-1185">Reference proteome</keyword>
<dbReference type="NCBIfam" id="NF003108">
    <property type="entry name" value="PRK04031.1-1"/>
    <property type="match status" value="1"/>
</dbReference>
<feature type="compositionally biased region" description="Basic and acidic residues" evidence="10">
    <location>
        <begin position="356"/>
        <end position="367"/>
    </location>
</feature>
<dbReference type="HAMAP" id="MF_00007">
    <property type="entry name" value="DNA_primase_DnaG_arc"/>
    <property type="match status" value="1"/>
</dbReference>
<keyword evidence="1 9" id="KW-0240">DNA-directed RNA polymerase</keyword>
<keyword evidence="8 9" id="KW-0804">Transcription</keyword>
<sequence>MEDTAKYLIHADLVADSVVDRSDVVGAVYGQTEGLLGDELELRDLQESSKLGRIDVSVESEGGQSFGHITVASNLDKVETAILAAALEAIERVGPCRATVDVARIEDVRAAKRREVVDRAKELLATAFDDGAFDGEDLVDEVRESVRVDDITEYEGLPAGPRVPDSDAVVVVEGRADVQRLLRYGIKNAIAVEGTDVPDAVTALTEDRTTTAFFDGDRGGDLILRELAQVGDVDYVAHPPEGSSVEDLDRAEVDAALRQKVPFDPGAVSEGEAKSEAASEAEAEDEAETERTAGAEPEAREAAATPDAADPETANAATDGSTRPAPAPDSTESTDRATTESPTAHPKGSEPAPKTVADHVEDLRGSGRVRLLDGDLEVVEERPADDAFDALADADDVPSAVVLDGTVTQRLLDLAAQRGVAKLVGTEEGQFVKQPASVRVLTADRF</sequence>
<evidence type="ECO:0000256" key="6">
    <source>
        <dbReference type="ARBA" id="ARBA00022723"/>
    </source>
</evidence>
<evidence type="ECO:0000313" key="13">
    <source>
        <dbReference type="Proteomes" id="UP001596447"/>
    </source>
</evidence>
<dbReference type="EC" id="2.7.7.101" evidence="9"/>
<dbReference type="SMART" id="SM00493">
    <property type="entry name" value="TOPRIM"/>
    <property type="match status" value="1"/>
</dbReference>
<feature type="compositionally biased region" description="Low complexity" evidence="10">
    <location>
        <begin position="302"/>
        <end position="318"/>
    </location>
</feature>
<protein>
    <recommendedName>
        <fullName evidence="9">DNA primase DnaG</fullName>
        <ecNumber evidence="9">2.7.7.101</ecNumber>
    </recommendedName>
</protein>
<feature type="compositionally biased region" description="Basic and acidic residues" evidence="10">
    <location>
        <begin position="289"/>
        <end position="301"/>
    </location>
</feature>
<dbReference type="SUPFAM" id="SSF56731">
    <property type="entry name" value="DNA primase core"/>
    <property type="match status" value="1"/>
</dbReference>
<evidence type="ECO:0000256" key="1">
    <source>
        <dbReference type="ARBA" id="ARBA00022478"/>
    </source>
</evidence>
<evidence type="ECO:0000256" key="5">
    <source>
        <dbReference type="ARBA" id="ARBA00022705"/>
    </source>
</evidence>
<evidence type="ECO:0000256" key="9">
    <source>
        <dbReference type="HAMAP-Rule" id="MF_00007"/>
    </source>
</evidence>
<dbReference type="RefSeq" id="WP_279528264.1">
    <property type="nucleotide sequence ID" value="NZ_CP122312.1"/>
</dbReference>
<dbReference type="PANTHER" id="PTHR30313:SF2">
    <property type="entry name" value="DNA PRIMASE"/>
    <property type="match status" value="1"/>
</dbReference>
<evidence type="ECO:0000256" key="4">
    <source>
        <dbReference type="ARBA" id="ARBA00022695"/>
    </source>
</evidence>
<dbReference type="PANTHER" id="PTHR30313">
    <property type="entry name" value="DNA PRIMASE"/>
    <property type="match status" value="1"/>
</dbReference>
<reference evidence="12 13" key="1">
    <citation type="journal article" date="2019" name="Int. J. Syst. Evol. Microbiol.">
        <title>The Global Catalogue of Microorganisms (GCM) 10K type strain sequencing project: providing services to taxonomists for standard genome sequencing and annotation.</title>
        <authorList>
            <consortium name="The Broad Institute Genomics Platform"/>
            <consortium name="The Broad Institute Genome Sequencing Center for Infectious Disease"/>
            <person name="Wu L."/>
            <person name="Ma J."/>
        </authorList>
    </citation>
    <scope>NUCLEOTIDE SEQUENCE [LARGE SCALE GENOMIC DNA]</scope>
    <source>
        <strain evidence="12 13">XZGYJ-43</strain>
    </source>
</reference>
<gene>
    <name evidence="9 12" type="primary">dnaG</name>
    <name evidence="12" type="ORF">ACFQJ9_19275</name>
</gene>
<dbReference type="GO" id="GO:0006269">
    <property type="term" value="P:DNA replication, synthesis of primer"/>
    <property type="evidence" value="ECO:0007669"/>
    <property type="project" value="UniProtKB-UniRule"/>
</dbReference>
<keyword evidence="6" id="KW-0479">Metal-binding</keyword>
<evidence type="ECO:0000313" key="12">
    <source>
        <dbReference type="EMBL" id="MFC7201520.1"/>
    </source>
</evidence>
<dbReference type="InterPro" id="IPR006171">
    <property type="entry name" value="TOPRIM_dom"/>
</dbReference>
<dbReference type="GO" id="GO:0046872">
    <property type="term" value="F:metal ion binding"/>
    <property type="evidence" value="ECO:0007669"/>
    <property type="project" value="UniProtKB-KW"/>
</dbReference>
<dbReference type="GO" id="GO:0003899">
    <property type="term" value="F:DNA-directed RNA polymerase activity"/>
    <property type="evidence" value="ECO:0007669"/>
    <property type="project" value="UniProtKB-UniRule"/>
</dbReference>
<comment type="similarity">
    <text evidence="9">Belongs to the archaeal DnaG primase family.</text>
</comment>
<dbReference type="InterPro" id="IPR050219">
    <property type="entry name" value="DnaG_primase"/>
</dbReference>
<evidence type="ECO:0000256" key="7">
    <source>
        <dbReference type="ARBA" id="ARBA00022842"/>
    </source>
</evidence>
<evidence type="ECO:0000256" key="8">
    <source>
        <dbReference type="ARBA" id="ARBA00023163"/>
    </source>
</evidence>
<dbReference type="GO" id="GO:0000428">
    <property type="term" value="C:DNA-directed RNA polymerase complex"/>
    <property type="evidence" value="ECO:0007669"/>
    <property type="project" value="UniProtKB-KW"/>
</dbReference>
<organism evidence="12 13">
    <name type="scientific">Halospeciosus flavus</name>
    <dbReference type="NCBI Taxonomy" id="3032283"/>
    <lineage>
        <taxon>Archaea</taxon>
        <taxon>Methanobacteriati</taxon>
        <taxon>Methanobacteriota</taxon>
        <taxon>Stenosarchaea group</taxon>
        <taxon>Halobacteria</taxon>
        <taxon>Halobacteriales</taxon>
        <taxon>Halobacteriaceae</taxon>
        <taxon>Halospeciosus</taxon>
    </lineage>
</organism>
<comment type="subunit">
    <text evidence="9">Forms a ternary complex with MCM helicase and DNA.</text>
</comment>
<keyword evidence="2 9" id="KW-0639">Primosome</keyword>
<keyword evidence="3 9" id="KW-0808">Transferase</keyword>
<dbReference type="Proteomes" id="UP001596447">
    <property type="component" value="Unassembled WGS sequence"/>
</dbReference>
<dbReference type="InterPro" id="IPR020607">
    <property type="entry name" value="Primase_DnaG_arc"/>
</dbReference>
<evidence type="ECO:0000256" key="3">
    <source>
        <dbReference type="ARBA" id="ARBA00022679"/>
    </source>
</evidence>
<keyword evidence="4 9" id="KW-0548">Nucleotidyltransferase</keyword>
<feature type="domain" description="Toprim" evidence="11">
    <location>
        <begin position="167"/>
        <end position="241"/>
    </location>
</feature>
<feature type="region of interest" description="Disordered" evidence="10">
    <location>
        <begin position="260"/>
        <end position="367"/>
    </location>
</feature>
<dbReference type="PROSITE" id="PS50880">
    <property type="entry name" value="TOPRIM"/>
    <property type="match status" value="1"/>
</dbReference>
<keyword evidence="7" id="KW-0460">Magnesium</keyword>
<accession>A0ABD5Z934</accession>
<dbReference type="GO" id="GO:1990077">
    <property type="term" value="C:primosome complex"/>
    <property type="evidence" value="ECO:0007669"/>
    <property type="project" value="UniProtKB-KW"/>
</dbReference>
<comment type="function">
    <text evidence="9">RNA polymerase that catalyzes the synthesis of short RNA molecules used as primers for DNA polymerase during DNA replication.</text>
</comment>
<comment type="catalytic activity">
    <reaction evidence="9">
        <text>ssDNA + n NTP = ssDNA/pppN(pN)n-1 hybrid + (n-1) diphosphate.</text>
        <dbReference type="EC" id="2.7.7.101"/>
    </reaction>
</comment>
<dbReference type="AlphaFoldDB" id="A0ABD5Z934"/>
<dbReference type="EMBL" id="JBHTAR010000011">
    <property type="protein sequence ID" value="MFC7201520.1"/>
    <property type="molecule type" value="Genomic_DNA"/>
</dbReference>
<evidence type="ECO:0000259" key="11">
    <source>
        <dbReference type="PROSITE" id="PS50880"/>
    </source>
</evidence>
<evidence type="ECO:0000256" key="2">
    <source>
        <dbReference type="ARBA" id="ARBA00022515"/>
    </source>
</evidence>
<feature type="compositionally biased region" description="Acidic residues" evidence="10">
    <location>
        <begin position="279"/>
        <end position="288"/>
    </location>
</feature>
<dbReference type="Pfam" id="PF13662">
    <property type="entry name" value="Toprim_4"/>
    <property type="match status" value="1"/>
</dbReference>
<dbReference type="InterPro" id="IPR034154">
    <property type="entry name" value="TOPRIM_DnaG/twinkle"/>
</dbReference>
<dbReference type="Gene3D" id="3.40.1360.10">
    <property type="match status" value="1"/>
</dbReference>
<evidence type="ECO:0000256" key="10">
    <source>
        <dbReference type="SAM" id="MobiDB-lite"/>
    </source>
</evidence>
<keyword evidence="5 9" id="KW-0235">DNA replication</keyword>
<proteinExistence type="inferred from homology"/>
<dbReference type="CDD" id="cd01029">
    <property type="entry name" value="TOPRIM_primases"/>
    <property type="match status" value="1"/>
</dbReference>